<proteinExistence type="predicted"/>
<organism evidence="1 2">
    <name type="scientific">Nitrosomonas communis</name>
    <dbReference type="NCBI Taxonomy" id="44574"/>
    <lineage>
        <taxon>Bacteria</taxon>
        <taxon>Pseudomonadati</taxon>
        <taxon>Pseudomonadota</taxon>
        <taxon>Betaproteobacteria</taxon>
        <taxon>Nitrosomonadales</taxon>
        <taxon>Nitrosomonadaceae</taxon>
        <taxon>Nitrosomonas</taxon>
    </lineage>
</organism>
<dbReference type="AlphaFoldDB" id="A0A1H2ZM21"/>
<feature type="non-terminal residue" evidence="1">
    <location>
        <position position="1"/>
    </location>
</feature>
<reference evidence="1 2" key="1">
    <citation type="submission" date="2016-10" db="EMBL/GenBank/DDBJ databases">
        <authorList>
            <person name="de Groot N.N."/>
        </authorList>
    </citation>
    <scope>NUCLEOTIDE SEQUENCE [LARGE SCALE GENOMIC DNA]</scope>
    <source>
        <strain evidence="1 2">Nm110</strain>
    </source>
</reference>
<dbReference type="EMBL" id="FNNH01000083">
    <property type="protein sequence ID" value="SDX18403.1"/>
    <property type="molecule type" value="Genomic_DNA"/>
</dbReference>
<gene>
    <name evidence="1" type="ORF">SAMN05421882_10831</name>
</gene>
<name>A0A1H2ZM21_9PROT</name>
<dbReference type="Proteomes" id="UP000183454">
    <property type="component" value="Unassembled WGS sequence"/>
</dbReference>
<protein>
    <submittedName>
        <fullName evidence="1">Uncharacterized protein</fullName>
    </submittedName>
</protein>
<evidence type="ECO:0000313" key="1">
    <source>
        <dbReference type="EMBL" id="SDX18403.1"/>
    </source>
</evidence>
<evidence type="ECO:0000313" key="2">
    <source>
        <dbReference type="Proteomes" id="UP000183454"/>
    </source>
</evidence>
<accession>A0A1H2ZM21</accession>
<sequence length="71" mass="8223">SGNSNAIRQTEAKLREYGSHSVWISVATYVKCQQTLVKFIIFNHPKTKEVEEKTHTLIQQFLIVSRKYQNG</sequence>